<accession>A0A9N8Q282</accession>
<gene>
    <name evidence="1" type="ORF">CINC_LOCUS6013</name>
</gene>
<protein>
    <submittedName>
        <fullName evidence="1">Uncharacterized protein</fullName>
    </submittedName>
</protein>
<evidence type="ECO:0000313" key="2">
    <source>
        <dbReference type="Proteomes" id="UP001154114"/>
    </source>
</evidence>
<organism evidence="1 2">
    <name type="scientific">Chrysodeixis includens</name>
    <name type="common">Soybean looper</name>
    <name type="synonym">Pseudoplusia includens</name>
    <dbReference type="NCBI Taxonomy" id="689277"/>
    <lineage>
        <taxon>Eukaryota</taxon>
        <taxon>Metazoa</taxon>
        <taxon>Ecdysozoa</taxon>
        <taxon>Arthropoda</taxon>
        <taxon>Hexapoda</taxon>
        <taxon>Insecta</taxon>
        <taxon>Pterygota</taxon>
        <taxon>Neoptera</taxon>
        <taxon>Endopterygota</taxon>
        <taxon>Lepidoptera</taxon>
        <taxon>Glossata</taxon>
        <taxon>Ditrysia</taxon>
        <taxon>Noctuoidea</taxon>
        <taxon>Noctuidae</taxon>
        <taxon>Plusiinae</taxon>
        <taxon>Chrysodeixis</taxon>
    </lineage>
</organism>
<sequence length="114" mass="12885">MGVLDFYWLKLLQCFSVPFCRGYGNAFANYRKPEGPFFNRSFIHVESVFPSFIKKPSLPLSSTVNFSKTTAVDHLRWLKKSKWSCSTPCSGTDQVVNEGLRALSAFSLNFITSS</sequence>
<keyword evidence="2" id="KW-1185">Reference proteome</keyword>
<dbReference type="AlphaFoldDB" id="A0A9N8Q282"/>
<reference evidence="1" key="1">
    <citation type="submission" date="2021-12" db="EMBL/GenBank/DDBJ databases">
        <authorList>
            <person name="King R."/>
        </authorList>
    </citation>
    <scope>NUCLEOTIDE SEQUENCE</scope>
</reference>
<proteinExistence type="predicted"/>
<name>A0A9N8Q282_CHRIL</name>
<dbReference type="Proteomes" id="UP001154114">
    <property type="component" value="Chromosome 20"/>
</dbReference>
<dbReference type="EMBL" id="LR824023">
    <property type="protein sequence ID" value="CAD0203701.1"/>
    <property type="molecule type" value="Genomic_DNA"/>
</dbReference>
<evidence type="ECO:0000313" key="1">
    <source>
        <dbReference type="EMBL" id="CAD0203701.1"/>
    </source>
</evidence>